<dbReference type="Gene3D" id="1.10.287.70">
    <property type="match status" value="1"/>
</dbReference>
<feature type="coiled-coil region" evidence="6">
    <location>
        <begin position="566"/>
        <end position="600"/>
    </location>
</feature>
<feature type="transmembrane region" description="Helical" evidence="8">
    <location>
        <begin position="260"/>
        <end position="288"/>
    </location>
</feature>
<dbReference type="AlphaFoldDB" id="A0A7S0QNQ4"/>
<dbReference type="Pfam" id="PF00520">
    <property type="entry name" value="Ion_trans"/>
    <property type="match status" value="1"/>
</dbReference>
<dbReference type="InterPro" id="IPR001849">
    <property type="entry name" value="PH_domain"/>
</dbReference>
<name>A0A7S0QNQ4_9CRYP</name>
<evidence type="ECO:0000256" key="7">
    <source>
        <dbReference type="SAM" id="MobiDB-lite"/>
    </source>
</evidence>
<dbReference type="SUPFAM" id="SSF47473">
    <property type="entry name" value="EF-hand"/>
    <property type="match status" value="1"/>
</dbReference>
<dbReference type="PANTHER" id="PTHR10037">
    <property type="entry name" value="VOLTAGE-GATED CATION CHANNEL CALCIUM AND SODIUM"/>
    <property type="match status" value="1"/>
</dbReference>
<comment type="subcellular location">
    <subcellularLocation>
        <location evidence="1">Membrane</location>
        <topology evidence="1">Multi-pass membrane protein</topology>
    </subcellularLocation>
</comment>
<dbReference type="PROSITE" id="PS50003">
    <property type="entry name" value="PH_DOMAIN"/>
    <property type="match status" value="1"/>
</dbReference>
<protein>
    <recommendedName>
        <fullName evidence="12">EF-hand domain-containing protein</fullName>
    </recommendedName>
</protein>
<keyword evidence="4 8" id="KW-1133">Transmembrane helix</keyword>
<evidence type="ECO:0000256" key="8">
    <source>
        <dbReference type="SAM" id="Phobius"/>
    </source>
</evidence>
<evidence type="ECO:0000259" key="9">
    <source>
        <dbReference type="PROSITE" id="PS50003"/>
    </source>
</evidence>
<dbReference type="Gene3D" id="1.20.120.350">
    <property type="entry name" value="Voltage-gated potassium channels. Chain C"/>
    <property type="match status" value="1"/>
</dbReference>
<proteinExistence type="predicted"/>
<evidence type="ECO:0000256" key="4">
    <source>
        <dbReference type="ARBA" id="ARBA00022989"/>
    </source>
</evidence>
<dbReference type="PROSITE" id="PS00018">
    <property type="entry name" value="EF_HAND_1"/>
    <property type="match status" value="1"/>
</dbReference>
<feature type="transmembrane region" description="Helical" evidence="8">
    <location>
        <begin position="338"/>
        <end position="362"/>
    </location>
</feature>
<dbReference type="Gene3D" id="1.10.238.10">
    <property type="entry name" value="EF-hand"/>
    <property type="match status" value="1"/>
</dbReference>
<keyword evidence="2 8" id="KW-0812">Transmembrane</keyword>
<dbReference type="GO" id="GO:0005509">
    <property type="term" value="F:calcium ion binding"/>
    <property type="evidence" value="ECO:0007669"/>
    <property type="project" value="InterPro"/>
</dbReference>
<evidence type="ECO:0000256" key="1">
    <source>
        <dbReference type="ARBA" id="ARBA00004141"/>
    </source>
</evidence>
<evidence type="ECO:0000256" key="5">
    <source>
        <dbReference type="ARBA" id="ARBA00023136"/>
    </source>
</evidence>
<keyword evidence="5 8" id="KW-0472">Membrane</keyword>
<feature type="transmembrane region" description="Helical" evidence="8">
    <location>
        <begin position="186"/>
        <end position="206"/>
    </location>
</feature>
<accession>A0A7S0QNQ4</accession>
<dbReference type="EMBL" id="HBEZ01032690">
    <property type="protein sequence ID" value="CAD8640412.1"/>
    <property type="molecule type" value="Transcribed_RNA"/>
</dbReference>
<dbReference type="InterPro" id="IPR027359">
    <property type="entry name" value="Volt_channel_dom_sf"/>
</dbReference>
<evidence type="ECO:0000256" key="2">
    <source>
        <dbReference type="ARBA" id="ARBA00022692"/>
    </source>
</evidence>
<dbReference type="InterPro" id="IPR002048">
    <property type="entry name" value="EF_hand_dom"/>
</dbReference>
<evidence type="ECO:0000259" key="10">
    <source>
        <dbReference type="PROSITE" id="PS50222"/>
    </source>
</evidence>
<feature type="transmembrane region" description="Helical" evidence="8">
    <location>
        <begin position="218"/>
        <end position="239"/>
    </location>
</feature>
<dbReference type="GO" id="GO:0001518">
    <property type="term" value="C:voltage-gated sodium channel complex"/>
    <property type="evidence" value="ECO:0007669"/>
    <property type="project" value="TreeGrafter"/>
</dbReference>
<dbReference type="PANTHER" id="PTHR10037:SF62">
    <property type="entry name" value="SODIUM CHANNEL PROTEIN 60E"/>
    <property type="match status" value="1"/>
</dbReference>
<dbReference type="InterPro" id="IPR011992">
    <property type="entry name" value="EF-hand-dom_pair"/>
</dbReference>
<evidence type="ECO:0000256" key="6">
    <source>
        <dbReference type="SAM" id="Coils"/>
    </source>
</evidence>
<keyword evidence="3" id="KW-0106">Calcium</keyword>
<feature type="domain" description="EF-hand" evidence="10">
    <location>
        <begin position="408"/>
        <end position="443"/>
    </location>
</feature>
<dbReference type="InterPro" id="IPR043203">
    <property type="entry name" value="VGCC_Ca_Na"/>
</dbReference>
<keyword evidence="6" id="KW-0175">Coiled coil</keyword>
<evidence type="ECO:0000313" key="11">
    <source>
        <dbReference type="EMBL" id="CAD8640412.1"/>
    </source>
</evidence>
<evidence type="ECO:0008006" key="12">
    <source>
        <dbReference type="Google" id="ProtNLM"/>
    </source>
</evidence>
<reference evidence="11" key="1">
    <citation type="submission" date="2021-01" db="EMBL/GenBank/DDBJ databases">
        <authorList>
            <person name="Corre E."/>
            <person name="Pelletier E."/>
            <person name="Niang G."/>
            <person name="Scheremetjew M."/>
            <person name="Finn R."/>
            <person name="Kale V."/>
            <person name="Holt S."/>
            <person name="Cochrane G."/>
            <person name="Meng A."/>
            <person name="Brown T."/>
            <person name="Cohen L."/>
        </authorList>
    </citation>
    <scope>NUCLEOTIDE SEQUENCE</scope>
    <source>
        <strain evidence="11">CCAP979/52</strain>
    </source>
</reference>
<feature type="region of interest" description="Disordered" evidence="7">
    <location>
        <begin position="727"/>
        <end position="757"/>
    </location>
</feature>
<dbReference type="GO" id="GO:0005248">
    <property type="term" value="F:voltage-gated sodium channel activity"/>
    <property type="evidence" value="ECO:0007669"/>
    <property type="project" value="TreeGrafter"/>
</dbReference>
<gene>
    <name evidence="11" type="ORF">CCUR1050_LOCUS18096</name>
</gene>
<organism evidence="11">
    <name type="scientific">Cryptomonas curvata</name>
    <dbReference type="NCBI Taxonomy" id="233186"/>
    <lineage>
        <taxon>Eukaryota</taxon>
        <taxon>Cryptophyceae</taxon>
        <taxon>Cryptomonadales</taxon>
        <taxon>Cryptomonadaceae</taxon>
        <taxon>Cryptomonas</taxon>
    </lineage>
</organism>
<dbReference type="InterPro" id="IPR018247">
    <property type="entry name" value="EF_Hand_1_Ca_BS"/>
</dbReference>
<dbReference type="InterPro" id="IPR005821">
    <property type="entry name" value="Ion_trans_dom"/>
</dbReference>
<evidence type="ECO:0000256" key="3">
    <source>
        <dbReference type="ARBA" id="ARBA00022837"/>
    </source>
</evidence>
<dbReference type="PROSITE" id="PS50222">
    <property type="entry name" value="EF_HAND_2"/>
    <property type="match status" value="1"/>
</dbReference>
<feature type="domain" description="PH" evidence="9">
    <location>
        <begin position="1"/>
        <end position="118"/>
    </location>
</feature>
<dbReference type="SUPFAM" id="SSF81324">
    <property type="entry name" value="Voltage-gated potassium channels"/>
    <property type="match status" value="1"/>
</dbReference>
<sequence length="872" mass="97682">MKLNHEFEWTPRQLALTVSNLCFSFVGEDCMRDNIFLHEVTFVSSRDHLPGLGEQNESKGQWNQNSAWYSIKEQDRNIFAFEVQTTDHGYNSGRSYYFGTRSKEERGLWVSKMQDTITASKLKRQAEENSRWTLAQIHCKRFYDSDFLQGCVAFLIFSNFVANVAQSELQPIAGSFADSSFTNVDTFFTAIFALELCVNLFANWFWPFFCDGWSCFDFVVVVVSLVSLGVSNVPGISFLRLMRAFRVLRLFGRLRSLRQIINALTSAILPVCNAFLIMGLVTCLYAILAVNFFRDKNPDYFGSFFRSLFTMFQVCTGDNWSDIARSLFPDQEHVDSGVIFFFVSFHVIVGWTLLQVVVAVLIDNFTASADEEKEKAMKEKAMRQGKNVAISALDPILAALAHFNTSQDLSNRVMTLFKVLDADDSKSLSYEELASGLKKLKVQPTIHLSEEDFHMISNQRLMCDHKGELSVTAFETIMRRQLKLFVQRQLAHAMGRTDENDPSGTILFVLKLLTISVDELSSRNVTARYSPTSTGNEHMFSVNSSCMPLASGSIKPTEIGSAGAFQEQKLQRRAELEQSIHILEEQAAQLQSSLNSHNEVLEEILLRLARTRPSGGGIILKKNGLVQQSNSLVDNLNGPKNWLDKDSLNQTLNFKGASPEYVCVLSSRIIPSSESIDPKPLMTPRSRITKTNISPKRPATYQATRPGSDDKLANKISFFHQLPAKVPRSSVNGKERSVDLSEVESESQEQSDLADSVPLPAPIIARDCTEEHASPNVVNGSITPHNDFHASVAKTIVEEEYRASQVAGHLWRELEKAVRGKTLEQSFPPNLQPREISTTPANMFAALFAGPNTEGSSEHHIAVNAAKGEDFR</sequence>